<feature type="domain" description="Putative restriction endonuclease" evidence="1">
    <location>
        <begin position="13"/>
        <end position="152"/>
    </location>
</feature>
<dbReference type="CDD" id="cd06260">
    <property type="entry name" value="DUF820-like"/>
    <property type="match status" value="1"/>
</dbReference>
<organism evidence="2 3">
    <name type="scientific">Candidatus Anaerobutyricum stercoris</name>
    <dbReference type="NCBI Taxonomy" id="2838457"/>
    <lineage>
        <taxon>Bacteria</taxon>
        <taxon>Bacillati</taxon>
        <taxon>Bacillota</taxon>
        <taxon>Clostridia</taxon>
        <taxon>Lachnospirales</taxon>
        <taxon>Lachnospiraceae</taxon>
        <taxon>Anaerobutyricum</taxon>
    </lineage>
</organism>
<sequence length="187" mass="21547">MPGLQTPPEIITLEQYENLPEDTRIEVFDGMACDCIIPSQTHQTVLTELLVSIRAYLKSKGDKCRVFPAPFDVKLSDKPLTIVQPDIMIICDKDKLDGKRCNGAPNFIIEIVSPGNPTDDYIRKLYYYKKYGVREYWIIDPKRKAVTVYFFEANVLSVPYTFDSTIKVNIYDDLYINFSEIADLLDR</sequence>
<keyword evidence="2" id="KW-0540">Nuclease</keyword>
<dbReference type="GO" id="GO:0004519">
    <property type="term" value="F:endonuclease activity"/>
    <property type="evidence" value="ECO:0007669"/>
    <property type="project" value="UniProtKB-KW"/>
</dbReference>
<keyword evidence="2" id="KW-0378">Hydrolase</keyword>
<evidence type="ECO:0000259" key="1">
    <source>
        <dbReference type="Pfam" id="PF05685"/>
    </source>
</evidence>
<reference evidence="2" key="2">
    <citation type="submission" date="2021-04" db="EMBL/GenBank/DDBJ databases">
        <authorList>
            <person name="Gilroy R."/>
        </authorList>
    </citation>
    <scope>NUCLEOTIDE SEQUENCE</scope>
    <source>
        <strain evidence="2">CHK179-28034</strain>
    </source>
</reference>
<dbReference type="Gene3D" id="3.90.1570.10">
    <property type="entry name" value="tt1808, chain A"/>
    <property type="match status" value="1"/>
</dbReference>
<dbReference type="AlphaFoldDB" id="A0A9D2EJX5"/>
<dbReference type="Pfam" id="PF05685">
    <property type="entry name" value="Uma2"/>
    <property type="match status" value="1"/>
</dbReference>
<dbReference type="InterPro" id="IPR012296">
    <property type="entry name" value="Nuclease_put_TT1808"/>
</dbReference>
<evidence type="ECO:0000313" key="2">
    <source>
        <dbReference type="EMBL" id="HIZ38755.1"/>
    </source>
</evidence>
<name>A0A9D2EJX5_9FIRM</name>
<gene>
    <name evidence="2" type="ORF">H9968_02345</name>
</gene>
<dbReference type="PANTHER" id="PTHR34107">
    <property type="entry name" value="SLL0198 PROTEIN-RELATED"/>
    <property type="match status" value="1"/>
</dbReference>
<reference evidence="2" key="1">
    <citation type="journal article" date="2021" name="PeerJ">
        <title>Extensive microbial diversity within the chicken gut microbiome revealed by metagenomics and culture.</title>
        <authorList>
            <person name="Gilroy R."/>
            <person name="Ravi A."/>
            <person name="Getino M."/>
            <person name="Pursley I."/>
            <person name="Horton D.L."/>
            <person name="Alikhan N.F."/>
            <person name="Baker D."/>
            <person name="Gharbi K."/>
            <person name="Hall N."/>
            <person name="Watson M."/>
            <person name="Adriaenssens E.M."/>
            <person name="Foster-Nyarko E."/>
            <person name="Jarju S."/>
            <person name="Secka A."/>
            <person name="Antonio M."/>
            <person name="Oren A."/>
            <person name="Chaudhuri R.R."/>
            <person name="La Ragione R."/>
            <person name="Hildebrand F."/>
            <person name="Pallen M.J."/>
        </authorList>
    </citation>
    <scope>NUCLEOTIDE SEQUENCE</scope>
    <source>
        <strain evidence="2">CHK179-28034</strain>
    </source>
</reference>
<dbReference type="InterPro" id="IPR011335">
    <property type="entry name" value="Restrct_endonuc-II-like"/>
</dbReference>
<protein>
    <submittedName>
        <fullName evidence="2">Uma2 family endonuclease</fullName>
    </submittedName>
</protein>
<dbReference type="PANTHER" id="PTHR34107:SF4">
    <property type="entry name" value="SLL1222 PROTEIN"/>
    <property type="match status" value="1"/>
</dbReference>
<keyword evidence="2" id="KW-0255">Endonuclease</keyword>
<proteinExistence type="predicted"/>
<dbReference type="Proteomes" id="UP000824049">
    <property type="component" value="Unassembled WGS sequence"/>
</dbReference>
<evidence type="ECO:0000313" key="3">
    <source>
        <dbReference type="Proteomes" id="UP000824049"/>
    </source>
</evidence>
<comment type="caution">
    <text evidence="2">The sequence shown here is derived from an EMBL/GenBank/DDBJ whole genome shotgun (WGS) entry which is preliminary data.</text>
</comment>
<dbReference type="InterPro" id="IPR008538">
    <property type="entry name" value="Uma2"/>
</dbReference>
<dbReference type="SUPFAM" id="SSF52980">
    <property type="entry name" value="Restriction endonuclease-like"/>
    <property type="match status" value="1"/>
</dbReference>
<accession>A0A9D2EJX5</accession>
<dbReference type="EMBL" id="DXBR01000028">
    <property type="protein sequence ID" value="HIZ38755.1"/>
    <property type="molecule type" value="Genomic_DNA"/>
</dbReference>